<keyword evidence="3" id="KW-1185">Reference proteome</keyword>
<dbReference type="InterPro" id="IPR001650">
    <property type="entry name" value="Helicase_C-like"/>
</dbReference>
<dbReference type="InterPro" id="IPR027417">
    <property type="entry name" value="P-loop_NTPase"/>
</dbReference>
<gene>
    <name evidence="2" type="ORF">llap_20463</name>
</gene>
<dbReference type="CDD" id="cd18787">
    <property type="entry name" value="SF2_C_DEAD"/>
    <property type="match status" value="1"/>
</dbReference>
<reference evidence="3" key="2">
    <citation type="submission" date="2017-12" db="EMBL/GenBank/DDBJ databases">
        <title>Genome sequence of the Bar-tailed Godwit (Limosa lapponica baueri).</title>
        <authorList>
            <person name="Lima N.C.B."/>
            <person name="Parody-Merino A.M."/>
            <person name="Battley P.F."/>
            <person name="Fidler A.E."/>
            <person name="Prosdocimi F."/>
        </authorList>
    </citation>
    <scope>NUCLEOTIDE SEQUENCE [LARGE SCALE GENOMIC DNA]</scope>
</reference>
<protein>
    <recommendedName>
        <fullName evidence="1">Helicase C-terminal domain-containing protein</fullName>
    </recommendedName>
</protein>
<dbReference type="Proteomes" id="UP000233556">
    <property type="component" value="Unassembled WGS sequence"/>
</dbReference>
<sequence length="141" mass="16076">MLDMGFEPQIMKILIDVRPDRQTVMTRITTGIAYSSVSLVYKKEKCDEINESEKVLLSILTCKVRILVATDLASRGLDVHDITHVFNFDFPRNIEEYVHRVGRTGRAGRTGEAVTLVTRSDWRVASELIDILERANQKQPN</sequence>
<evidence type="ECO:0000313" key="3">
    <source>
        <dbReference type="Proteomes" id="UP000233556"/>
    </source>
</evidence>
<dbReference type="SMART" id="SM00490">
    <property type="entry name" value="HELICc"/>
    <property type="match status" value="1"/>
</dbReference>
<dbReference type="OrthoDB" id="196131at2759"/>
<dbReference type="EMBL" id="KZ517688">
    <property type="protein sequence ID" value="PKU29233.1"/>
    <property type="molecule type" value="Genomic_DNA"/>
</dbReference>
<evidence type="ECO:0000313" key="2">
    <source>
        <dbReference type="EMBL" id="PKU29233.1"/>
    </source>
</evidence>
<accession>A0A2I0T611</accession>
<dbReference type="PROSITE" id="PS51194">
    <property type="entry name" value="HELICASE_CTER"/>
    <property type="match status" value="1"/>
</dbReference>
<dbReference type="Pfam" id="PF00271">
    <property type="entry name" value="Helicase_C"/>
    <property type="match status" value="1"/>
</dbReference>
<dbReference type="AlphaFoldDB" id="A0A2I0T611"/>
<reference evidence="3" key="1">
    <citation type="submission" date="2017-11" db="EMBL/GenBank/DDBJ databases">
        <authorList>
            <person name="Lima N.C."/>
            <person name="Parody-Merino A.M."/>
            <person name="Battley P.F."/>
            <person name="Fidler A.E."/>
            <person name="Prosdocimi F."/>
        </authorList>
    </citation>
    <scope>NUCLEOTIDE SEQUENCE [LARGE SCALE GENOMIC DNA]</scope>
</reference>
<feature type="domain" description="Helicase C-terminal" evidence="1">
    <location>
        <begin position="1"/>
        <end position="141"/>
    </location>
</feature>
<evidence type="ECO:0000259" key="1">
    <source>
        <dbReference type="PROSITE" id="PS51194"/>
    </source>
</evidence>
<name>A0A2I0T611_LIMLA</name>
<dbReference type="PANTHER" id="PTHR47958">
    <property type="entry name" value="ATP-DEPENDENT RNA HELICASE DBP3"/>
    <property type="match status" value="1"/>
</dbReference>
<proteinExistence type="predicted"/>
<dbReference type="SUPFAM" id="SSF52540">
    <property type="entry name" value="P-loop containing nucleoside triphosphate hydrolases"/>
    <property type="match status" value="1"/>
</dbReference>
<dbReference type="Gene3D" id="3.40.50.300">
    <property type="entry name" value="P-loop containing nucleotide triphosphate hydrolases"/>
    <property type="match status" value="1"/>
</dbReference>
<organism evidence="2 3">
    <name type="scientific">Limosa lapponica baueri</name>
    <dbReference type="NCBI Taxonomy" id="1758121"/>
    <lineage>
        <taxon>Eukaryota</taxon>
        <taxon>Metazoa</taxon>
        <taxon>Chordata</taxon>
        <taxon>Craniata</taxon>
        <taxon>Vertebrata</taxon>
        <taxon>Euteleostomi</taxon>
        <taxon>Archelosauria</taxon>
        <taxon>Archosauria</taxon>
        <taxon>Dinosauria</taxon>
        <taxon>Saurischia</taxon>
        <taxon>Theropoda</taxon>
        <taxon>Coelurosauria</taxon>
        <taxon>Aves</taxon>
        <taxon>Neognathae</taxon>
        <taxon>Neoaves</taxon>
        <taxon>Charadriiformes</taxon>
        <taxon>Scolopacidae</taxon>
        <taxon>Limosa</taxon>
    </lineage>
</organism>